<accession>A0ABV7PI40</accession>
<evidence type="ECO:0000313" key="3">
    <source>
        <dbReference type="Proteomes" id="UP001595665"/>
    </source>
</evidence>
<protein>
    <submittedName>
        <fullName evidence="2">Uncharacterized protein</fullName>
    </submittedName>
</protein>
<reference evidence="3" key="1">
    <citation type="journal article" date="2019" name="Int. J. Syst. Evol. Microbiol.">
        <title>The Global Catalogue of Microorganisms (GCM) 10K type strain sequencing project: providing services to taxonomists for standard genome sequencing and annotation.</title>
        <authorList>
            <consortium name="The Broad Institute Genomics Platform"/>
            <consortium name="The Broad Institute Genome Sequencing Center for Infectious Disease"/>
            <person name="Wu L."/>
            <person name="Ma J."/>
        </authorList>
    </citation>
    <scope>NUCLEOTIDE SEQUENCE [LARGE SCALE GENOMIC DNA]</scope>
    <source>
        <strain evidence="3">CCM 7480</strain>
    </source>
</reference>
<name>A0ABV7PI40_9BURK</name>
<dbReference type="Proteomes" id="UP001595665">
    <property type="component" value="Unassembled WGS sequence"/>
</dbReference>
<evidence type="ECO:0000313" key="2">
    <source>
        <dbReference type="EMBL" id="MFC3458106.1"/>
    </source>
</evidence>
<dbReference type="RefSeq" id="WP_379734526.1">
    <property type="nucleotide sequence ID" value="NZ_JBHRVV010000001.1"/>
</dbReference>
<feature type="region of interest" description="Disordered" evidence="1">
    <location>
        <begin position="13"/>
        <end position="37"/>
    </location>
</feature>
<evidence type="ECO:0000256" key="1">
    <source>
        <dbReference type="SAM" id="MobiDB-lite"/>
    </source>
</evidence>
<organism evidence="2 3">
    <name type="scientific">Massilia haematophila</name>
    <dbReference type="NCBI Taxonomy" id="457923"/>
    <lineage>
        <taxon>Bacteria</taxon>
        <taxon>Pseudomonadati</taxon>
        <taxon>Pseudomonadota</taxon>
        <taxon>Betaproteobacteria</taxon>
        <taxon>Burkholderiales</taxon>
        <taxon>Oxalobacteraceae</taxon>
        <taxon>Telluria group</taxon>
        <taxon>Massilia</taxon>
    </lineage>
</organism>
<sequence length="70" mass="6743">MLFPLLLAGGCGGGGGDGNGAQGSAPAKVEAAPTPQAGSSVAVVVTRNDQTLRLAPQPDIAFSAPDANPD</sequence>
<proteinExistence type="predicted"/>
<gene>
    <name evidence="2" type="ORF">ACFOPH_07585</name>
</gene>
<dbReference type="EMBL" id="JBHRVV010000001">
    <property type="protein sequence ID" value="MFC3458106.1"/>
    <property type="molecule type" value="Genomic_DNA"/>
</dbReference>
<comment type="caution">
    <text evidence="2">The sequence shown here is derived from an EMBL/GenBank/DDBJ whole genome shotgun (WGS) entry which is preliminary data.</text>
</comment>
<keyword evidence="3" id="KW-1185">Reference proteome</keyword>